<feature type="transmembrane region" description="Helical" evidence="2">
    <location>
        <begin position="243"/>
        <end position="266"/>
    </location>
</feature>
<feature type="compositionally biased region" description="Low complexity" evidence="1">
    <location>
        <begin position="25"/>
        <end position="46"/>
    </location>
</feature>
<dbReference type="AlphaFoldDB" id="A0A0G4ENK4"/>
<proteinExistence type="predicted"/>
<feature type="transmembrane region" description="Helical" evidence="2">
    <location>
        <begin position="308"/>
        <end position="329"/>
    </location>
</feature>
<feature type="region of interest" description="Disordered" evidence="1">
    <location>
        <begin position="13"/>
        <end position="46"/>
    </location>
</feature>
<evidence type="ECO:0000256" key="2">
    <source>
        <dbReference type="SAM" id="Phobius"/>
    </source>
</evidence>
<dbReference type="InParanoid" id="A0A0G4ENK4"/>
<evidence type="ECO:0000313" key="4">
    <source>
        <dbReference type="Proteomes" id="UP000041254"/>
    </source>
</evidence>
<feature type="transmembrane region" description="Helical" evidence="2">
    <location>
        <begin position="481"/>
        <end position="509"/>
    </location>
</feature>
<keyword evidence="4" id="KW-1185">Reference proteome</keyword>
<feature type="transmembrane region" description="Helical" evidence="2">
    <location>
        <begin position="455"/>
        <end position="474"/>
    </location>
</feature>
<protein>
    <recommendedName>
        <fullName evidence="5">Transmembrane protein</fullName>
    </recommendedName>
</protein>
<evidence type="ECO:0000256" key="1">
    <source>
        <dbReference type="SAM" id="MobiDB-lite"/>
    </source>
</evidence>
<feature type="region of interest" description="Disordered" evidence="1">
    <location>
        <begin position="515"/>
        <end position="534"/>
    </location>
</feature>
<keyword evidence="2" id="KW-0812">Transmembrane</keyword>
<feature type="transmembrane region" description="Helical" evidence="2">
    <location>
        <begin position="210"/>
        <end position="231"/>
    </location>
</feature>
<feature type="transmembrane region" description="Helical" evidence="2">
    <location>
        <begin position="404"/>
        <end position="429"/>
    </location>
</feature>
<sequence length="873" mass="92937">MYTLDSYASNDCEGVAEYPSPPTLSRPRTPNSSGNTPFSTASNTPPFFTPPSSRFERVSFDAVAAPSPASTPLCLNVHALGTDSSATSKATHSSKAAIANAADGLSVAKVEVKAAGRGGLVGVFIGHVAAIAVALSVVSAAKLCLCGVWGSLLEKWTADEADVTVVVVGVVWMASFTVLSALLGGHMLFLTVTRPMPAPHGSIWPCWSKLFFVGCGGAVFSLFWALCYGLFSVNVMEESMVLHYAWLIVGLMLSLLLLGSSVAKLLERMLIRKMVQAAALLPTNHQPSPERVKSAAEIIRAERRRYVFGWRAIILPLFATGSLLIPRVVHWSSEGQSVTVAAAGSVNAFGGGGLLVALAACFLLFVEMIAFDYGPIWLPKPISDFILERLPGIRGDSEAINASLTLVLAPILGLASPYAPFVFVAWLFARWSVRQLIKRAAPRYDAPDGETHVGLFPWCILLAPVFASAGWLLASKDHGEIYFMCAVICLVCSLTVLLIASGVSVIVMAKRPYDPHSGESTNATRQTRTDSLVVSSTTVTYSPGASATPTPKTDDYMTPHGRLGTSMMHRLHTAPHEYAHPPSMLSSPPSLGSCKCGSTHNQGPPAACNGALSSVSSPLSALSMLEKGRWTPAVSVLIEGKNESHADDDDPDFCQDNEQESVGVGVSVCSSYGGGDHKHDAVKSSCHDEKESVYYGHGVAKTNGTGTSERESSVAVSCAGTNGHQTAGREGGFSLPSISCGDFLDPADIHRKHFSETDSYQQLSMMSEEEEDLVRPSSFAWCCGCGVKSHSVGVNTTGDMWPFIASEGGSLRSFHHRLAGLISSSGDGSVEYPHSDYDGTPRPPHMRMSEVLLDPPAPFIRGKDERRSLLSPR</sequence>
<gene>
    <name evidence="3" type="ORF">Vbra_7945</name>
</gene>
<feature type="region of interest" description="Disordered" evidence="1">
    <location>
        <begin position="825"/>
        <end position="873"/>
    </location>
</feature>
<feature type="transmembrane region" description="Helical" evidence="2">
    <location>
        <begin position="349"/>
        <end position="371"/>
    </location>
</feature>
<keyword evidence="2" id="KW-1133">Transmembrane helix</keyword>
<evidence type="ECO:0000313" key="3">
    <source>
        <dbReference type="EMBL" id="CEL98559.1"/>
    </source>
</evidence>
<accession>A0A0G4ENK4</accession>
<reference evidence="3 4" key="1">
    <citation type="submission" date="2014-11" db="EMBL/GenBank/DDBJ databases">
        <authorList>
            <person name="Zhu J."/>
            <person name="Qi W."/>
            <person name="Song R."/>
        </authorList>
    </citation>
    <scope>NUCLEOTIDE SEQUENCE [LARGE SCALE GENOMIC DNA]</scope>
</reference>
<feature type="transmembrane region" description="Helical" evidence="2">
    <location>
        <begin position="164"/>
        <end position="189"/>
    </location>
</feature>
<feature type="compositionally biased region" description="Basic and acidic residues" evidence="1">
    <location>
        <begin position="861"/>
        <end position="873"/>
    </location>
</feature>
<keyword evidence="2" id="KW-0472">Membrane</keyword>
<feature type="transmembrane region" description="Helical" evidence="2">
    <location>
        <begin position="119"/>
        <end position="152"/>
    </location>
</feature>
<dbReference type="EMBL" id="CDMY01000273">
    <property type="protein sequence ID" value="CEL98559.1"/>
    <property type="molecule type" value="Genomic_DNA"/>
</dbReference>
<evidence type="ECO:0008006" key="5">
    <source>
        <dbReference type="Google" id="ProtNLM"/>
    </source>
</evidence>
<dbReference type="VEuPathDB" id="CryptoDB:Vbra_7945"/>
<dbReference type="Proteomes" id="UP000041254">
    <property type="component" value="Unassembled WGS sequence"/>
</dbReference>
<organism evidence="3 4">
    <name type="scientific">Vitrella brassicaformis (strain CCMP3155)</name>
    <dbReference type="NCBI Taxonomy" id="1169540"/>
    <lineage>
        <taxon>Eukaryota</taxon>
        <taxon>Sar</taxon>
        <taxon>Alveolata</taxon>
        <taxon>Colpodellida</taxon>
        <taxon>Vitrellaceae</taxon>
        <taxon>Vitrella</taxon>
    </lineage>
</organism>
<name>A0A0G4ENK4_VITBC</name>